<evidence type="ECO:0000313" key="2">
    <source>
        <dbReference type="EMBL" id="RJX66380.1"/>
    </source>
</evidence>
<dbReference type="EMBL" id="RAHJ01000020">
    <property type="protein sequence ID" value="RJX66380.1"/>
    <property type="molecule type" value="Genomic_DNA"/>
</dbReference>
<dbReference type="OrthoDB" id="9900371at2"/>
<dbReference type="PROSITE" id="PS51257">
    <property type="entry name" value="PROKAR_LIPOPROTEIN"/>
    <property type="match status" value="1"/>
</dbReference>
<feature type="signal peptide" evidence="1">
    <location>
        <begin position="1"/>
        <end position="18"/>
    </location>
</feature>
<proteinExistence type="predicted"/>
<evidence type="ECO:0008006" key="4">
    <source>
        <dbReference type="Google" id="ProtNLM"/>
    </source>
</evidence>
<dbReference type="Proteomes" id="UP000284322">
    <property type="component" value="Unassembled WGS sequence"/>
</dbReference>
<evidence type="ECO:0000313" key="3">
    <source>
        <dbReference type="Proteomes" id="UP000284322"/>
    </source>
</evidence>
<protein>
    <recommendedName>
        <fullName evidence="4">Lipoprotein</fullName>
    </recommendedName>
</protein>
<keyword evidence="3" id="KW-1185">Reference proteome</keyword>
<evidence type="ECO:0000256" key="1">
    <source>
        <dbReference type="SAM" id="SignalP"/>
    </source>
</evidence>
<comment type="caution">
    <text evidence="2">The sequence shown here is derived from an EMBL/GenBank/DDBJ whole genome shotgun (WGS) entry which is preliminary data.</text>
</comment>
<gene>
    <name evidence="2" type="ORF">D6858_12775</name>
</gene>
<accession>A0A419QZG5</accession>
<sequence length="97" mass="9986">MKKLALIAAAIVPFAILAGCGSSGGCSGVSVEPKYGLFSGVKVTNTTDEQKLVELVILRADGSEVATQTIPVPAKDIVEQGISSLSEDFKVEAKSCT</sequence>
<feature type="chain" id="PRO_5019167681" description="Lipoprotein" evidence="1">
    <location>
        <begin position="19"/>
        <end position="97"/>
    </location>
</feature>
<reference evidence="2 3" key="1">
    <citation type="submission" date="2018-09" db="EMBL/GenBank/DDBJ databases">
        <title>Altererythrobacter sp.Ery1 and Ery12, the genome sequencing of novel strains in genus Alterythrobacter.</title>
        <authorList>
            <person name="Cheng H."/>
            <person name="Wu Y.-H."/>
            <person name="Fang C."/>
            <person name="Xu X.-W."/>
        </authorList>
    </citation>
    <scope>NUCLEOTIDE SEQUENCE [LARGE SCALE GENOMIC DNA]</scope>
    <source>
        <strain evidence="2 3">Ery12</strain>
    </source>
</reference>
<dbReference type="AlphaFoldDB" id="A0A419QZG5"/>
<organism evidence="2 3">
    <name type="scientific">Tsuneonella suprasediminis</name>
    <dbReference type="NCBI Taxonomy" id="2306996"/>
    <lineage>
        <taxon>Bacteria</taxon>
        <taxon>Pseudomonadati</taxon>
        <taxon>Pseudomonadota</taxon>
        <taxon>Alphaproteobacteria</taxon>
        <taxon>Sphingomonadales</taxon>
        <taxon>Erythrobacteraceae</taxon>
        <taxon>Tsuneonella</taxon>
    </lineage>
</organism>
<keyword evidence="1" id="KW-0732">Signal</keyword>
<dbReference type="RefSeq" id="WP_120111156.1">
    <property type="nucleotide sequence ID" value="NZ_RAHJ01000020.1"/>
</dbReference>
<name>A0A419QZG5_9SPHN</name>